<evidence type="ECO:0000256" key="1">
    <source>
        <dbReference type="SAM" id="MobiDB-lite"/>
    </source>
</evidence>
<keyword evidence="3" id="KW-0732">Signal</keyword>
<feature type="compositionally biased region" description="Low complexity" evidence="1">
    <location>
        <begin position="37"/>
        <end position="47"/>
    </location>
</feature>
<keyword evidence="2" id="KW-1133">Transmembrane helix</keyword>
<dbReference type="Proteomes" id="UP001151002">
    <property type="component" value="Unassembled WGS sequence"/>
</dbReference>
<gene>
    <name evidence="4" type="ORF">OWR29_02655</name>
</gene>
<evidence type="ECO:0000313" key="5">
    <source>
        <dbReference type="Proteomes" id="UP001151002"/>
    </source>
</evidence>
<keyword evidence="2" id="KW-0812">Transmembrane</keyword>
<evidence type="ECO:0000256" key="2">
    <source>
        <dbReference type="SAM" id="Phobius"/>
    </source>
</evidence>
<feature type="compositionally biased region" description="Low complexity" evidence="1">
    <location>
        <begin position="102"/>
        <end position="132"/>
    </location>
</feature>
<dbReference type="RefSeq" id="WP_267560677.1">
    <property type="nucleotide sequence ID" value="NZ_JAPNTZ010000001.1"/>
</dbReference>
<keyword evidence="2" id="KW-0472">Membrane</keyword>
<feature type="transmembrane region" description="Helical" evidence="2">
    <location>
        <begin position="144"/>
        <end position="163"/>
    </location>
</feature>
<keyword evidence="5" id="KW-1185">Reference proteome</keyword>
<protein>
    <submittedName>
        <fullName evidence="4">Uncharacterized protein</fullName>
    </submittedName>
</protein>
<sequence length="302" mass="31144">MKRSVVLLPAAVLVLVAACGDGGGVESLPSSRPSAERTASPRPTAEPTRTRETVTAEPTRTREPATADPTRTREAVTDEPTRAQPAPTAEPARTTLPATVGPSRTAAPAPAEPARTTAPEAPAGTTPASAVAVADDSGSGGFGWLGWLLVLGLFGALVAVLLVGRSRRAAQWRAFASGLAAETRTEIHTRLPRVRAQRPTADQALSWPPVREELAGLAARWADLSTRAPDTAAQAGAAQIAGLLRDLIAAVDDFTVRAENELSRSEVDTLLDALEAALPPPPVIPPAQPGPAAYPGGEPGHI</sequence>
<organism evidence="4 5">
    <name type="scientific">Paractinoplanes pyxinae</name>
    <dbReference type="NCBI Taxonomy" id="2997416"/>
    <lineage>
        <taxon>Bacteria</taxon>
        <taxon>Bacillati</taxon>
        <taxon>Actinomycetota</taxon>
        <taxon>Actinomycetes</taxon>
        <taxon>Micromonosporales</taxon>
        <taxon>Micromonosporaceae</taxon>
        <taxon>Paractinoplanes</taxon>
    </lineage>
</organism>
<accession>A0ABT4ARL8</accession>
<proteinExistence type="predicted"/>
<name>A0ABT4ARL8_9ACTN</name>
<dbReference type="PROSITE" id="PS51257">
    <property type="entry name" value="PROKAR_LIPOPROTEIN"/>
    <property type="match status" value="1"/>
</dbReference>
<reference evidence="4" key="1">
    <citation type="submission" date="2022-11" db="EMBL/GenBank/DDBJ databases">
        <authorList>
            <person name="Somphong A."/>
            <person name="Phongsopitanun W."/>
        </authorList>
    </citation>
    <scope>NUCLEOTIDE SEQUENCE</scope>
    <source>
        <strain evidence="4">Pm04-4</strain>
    </source>
</reference>
<feature type="region of interest" description="Disordered" evidence="1">
    <location>
        <begin position="279"/>
        <end position="302"/>
    </location>
</feature>
<feature type="compositionally biased region" description="Pro residues" evidence="1">
    <location>
        <begin position="279"/>
        <end position="289"/>
    </location>
</feature>
<feature type="signal peptide" evidence="3">
    <location>
        <begin position="1"/>
        <end position="17"/>
    </location>
</feature>
<feature type="chain" id="PRO_5045839943" evidence="3">
    <location>
        <begin position="18"/>
        <end position="302"/>
    </location>
</feature>
<feature type="compositionally biased region" description="Basic and acidic residues" evidence="1">
    <location>
        <begin position="48"/>
        <end position="81"/>
    </location>
</feature>
<evidence type="ECO:0000313" key="4">
    <source>
        <dbReference type="EMBL" id="MCY1136882.1"/>
    </source>
</evidence>
<dbReference type="EMBL" id="JAPNTZ010000001">
    <property type="protein sequence ID" value="MCY1136882.1"/>
    <property type="molecule type" value="Genomic_DNA"/>
</dbReference>
<feature type="region of interest" description="Disordered" evidence="1">
    <location>
        <begin position="23"/>
        <end position="132"/>
    </location>
</feature>
<comment type="caution">
    <text evidence="4">The sequence shown here is derived from an EMBL/GenBank/DDBJ whole genome shotgun (WGS) entry which is preliminary data.</text>
</comment>
<evidence type="ECO:0000256" key="3">
    <source>
        <dbReference type="SAM" id="SignalP"/>
    </source>
</evidence>